<dbReference type="OrthoDB" id="3054030at2759"/>
<sequence length="581" mass="64639">MVSKITSDYNLDDHVDLQDFWCTDELALPTFASLPALDLRNCAQVSRSFNRIAVQSILDQHKIWNAQQSVALQLADNPNDLDGLSALLLSVHVKSLASVTFNLERLTSLQSALKSFHRMQRLVDRMASLDIVCVDWPSDAYQEQPISDKMLATVCKCVEEFLDTIISKGCTTLEFDGFNVFASKYRLKKTPAITAAEIPRAPAAERLSIWESAKGYLPSRHARAALDVLSPLSEEGNYSRDSKSSRFSISAPWISLTPSSKLSQDTKLDAFCAYSTGVFRPPFSQWTFALLKASAVTFMKLSFKNIPDNGVESKLILDRLAEAVPGVTTIHLYRARPGLMKDVVPWLGRFQQLRVVQIDSACFSAGNKIDDLELQALRSLPHIRQILSSSSFLCAYLASCRSADGGSLPKSLKAVIMKHEWTSSTGSAVSAFIKDVERLYKGIVEAYLEPGAQYLILHIQLSFDSFAVRAKALGRIWNRFDSGIPHPASDAKVSLETPPCFRPTNSRPRLYLQLILTATADEIQEGVLDKEIIAFCRIFPTLRQIVFCPTGTLGPKFPLRKERLDKLKSVCPGLRIASLYF</sequence>
<proteinExistence type="predicted"/>
<reference evidence="1" key="1">
    <citation type="submission" date="2022-06" db="EMBL/GenBank/DDBJ databases">
        <title>Genome Sequence of Candolleomyces eurysporus.</title>
        <authorList>
            <person name="Buettner E."/>
        </authorList>
    </citation>
    <scope>NUCLEOTIDE SEQUENCE</scope>
    <source>
        <strain evidence="1">VTCC 930004</strain>
    </source>
</reference>
<accession>A0A9W8J6H5</accession>
<comment type="caution">
    <text evidence="1">The sequence shown here is derived from an EMBL/GenBank/DDBJ whole genome shotgun (WGS) entry which is preliminary data.</text>
</comment>
<evidence type="ECO:0008006" key="3">
    <source>
        <dbReference type="Google" id="ProtNLM"/>
    </source>
</evidence>
<evidence type="ECO:0000313" key="2">
    <source>
        <dbReference type="Proteomes" id="UP001140091"/>
    </source>
</evidence>
<keyword evidence="2" id="KW-1185">Reference proteome</keyword>
<feature type="non-terminal residue" evidence="1">
    <location>
        <position position="1"/>
    </location>
</feature>
<gene>
    <name evidence="1" type="ORF">H1R20_g7952</name>
</gene>
<evidence type="ECO:0000313" key="1">
    <source>
        <dbReference type="EMBL" id="KAJ2929142.1"/>
    </source>
</evidence>
<dbReference type="EMBL" id="JANBPK010000893">
    <property type="protein sequence ID" value="KAJ2929142.1"/>
    <property type="molecule type" value="Genomic_DNA"/>
</dbReference>
<dbReference type="Proteomes" id="UP001140091">
    <property type="component" value="Unassembled WGS sequence"/>
</dbReference>
<name>A0A9W8J6H5_9AGAR</name>
<dbReference type="AlphaFoldDB" id="A0A9W8J6H5"/>
<protein>
    <recommendedName>
        <fullName evidence="3">F-box domain-containing protein</fullName>
    </recommendedName>
</protein>
<organism evidence="1 2">
    <name type="scientific">Candolleomyces eurysporus</name>
    <dbReference type="NCBI Taxonomy" id="2828524"/>
    <lineage>
        <taxon>Eukaryota</taxon>
        <taxon>Fungi</taxon>
        <taxon>Dikarya</taxon>
        <taxon>Basidiomycota</taxon>
        <taxon>Agaricomycotina</taxon>
        <taxon>Agaricomycetes</taxon>
        <taxon>Agaricomycetidae</taxon>
        <taxon>Agaricales</taxon>
        <taxon>Agaricineae</taxon>
        <taxon>Psathyrellaceae</taxon>
        <taxon>Candolleomyces</taxon>
    </lineage>
</organism>